<feature type="compositionally biased region" description="Low complexity" evidence="1">
    <location>
        <begin position="340"/>
        <end position="376"/>
    </location>
</feature>
<gene>
    <name evidence="2" type="ORF">EZS28_034799</name>
</gene>
<dbReference type="SUPFAM" id="SSF52047">
    <property type="entry name" value="RNI-like"/>
    <property type="match status" value="1"/>
</dbReference>
<name>A0A5J4UHP5_9EUKA</name>
<accession>A0A5J4UHP5</accession>
<evidence type="ECO:0000313" key="2">
    <source>
        <dbReference type="EMBL" id="KAA6369674.1"/>
    </source>
</evidence>
<organism evidence="2 3">
    <name type="scientific">Streblomastix strix</name>
    <dbReference type="NCBI Taxonomy" id="222440"/>
    <lineage>
        <taxon>Eukaryota</taxon>
        <taxon>Metamonada</taxon>
        <taxon>Preaxostyla</taxon>
        <taxon>Oxymonadida</taxon>
        <taxon>Streblomastigidae</taxon>
        <taxon>Streblomastix</taxon>
    </lineage>
</organism>
<feature type="region of interest" description="Disordered" evidence="1">
    <location>
        <begin position="233"/>
        <end position="254"/>
    </location>
</feature>
<dbReference type="EMBL" id="SNRW01016136">
    <property type="protein sequence ID" value="KAA6369674.1"/>
    <property type="molecule type" value="Genomic_DNA"/>
</dbReference>
<reference evidence="2 3" key="1">
    <citation type="submission" date="2019-03" db="EMBL/GenBank/DDBJ databases">
        <title>Single cell metagenomics reveals metabolic interactions within the superorganism composed of flagellate Streblomastix strix and complex community of Bacteroidetes bacteria on its surface.</title>
        <authorList>
            <person name="Treitli S.C."/>
            <person name="Kolisko M."/>
            <person name="Husnik F."/>
            <person name="Keeling P."/>
            <person name="Hampl V."/>
        </authorList>
    </citation>
    <scope>NUCLEOTIDE SEQUENCE [LARGE SCALE GENOMIC DNA]</scope>
    <source>
        <strain evidence="2">ST1C</strain>
    </source>
</reference>
<dbReference type="PANTHER" id="PTHR24114">
    <property type="entry name" value="LEUCINE RICH REPEAT FAMILY PROTEIN"/>
    <property type="match status" value="1"/>
</dbReference>
<dbReference type="PANTHER" id="PTHR24114:SF2">
    <property type="entry name" value="F-BOX DOMAIN-CONTAINING PROTEIN-RELATED"/>
    <property type="match status" value="1"/>
</dbReference>
<dbReference type="Pfam" id="PF13516">
    <property type="entry name" value="LRR_6"/>
    <property type="match status" value="2"/>
</dbReference>
<dbReference type="InterPro" id="IPR052394">
    <property type="entry name" value="LRR-containing"/>
</dbReference>
<protein>
    <submittedName>
        <fullName evidence="2">Uncharacterized protein</fullName>
    </submittedName>
</protein>
<evidence type="ECO:0000313" key="3">
    <source>
        <dbReference type="Proteomes" id="UP000324800"/>
    </source>
</evidence>
<feature type="non-terminal residue" evidence="2">
    <location>
        <position position="1"/>
    </location>
</feature>
<proteinExistence type="predicted"/>
<feature type="region of interest" description="Disordered" evidence="1">
    <location>
        <begin position="334"/>
        <end position="395"/>
    </location>
</feature>
<feature type="non-terminal residue" evidence="2">
    <location>
        <position position="395"/>
    </location>
</feature>
<dbReference type="SMART" id="SM00368">
    <property type="entry name" value="LRR_RI"/>
    <property type="match status" value="3"/>
</dbReference>
<dbReference type="Proteomes" id="UP000324800">
    <property type="component" value="Unassembled WGS sequence"/>
</dbReference>
<dbReference type="InterPro" id="IPR001611">
    <property type="entry name" value="Leu-rich_rpt"/>
</dbReference>
<comment type="caution">
    <text evidence="2">The sequence shown here is derived from an EMBL/GenBank/DDBJ whole genome shotgun (WGS) entry which is preliminary data.</text>
</comment>
<sequence>QQQQFIQQQSSLETQTQEGVVNTTLTYLDLGHCQCGPVGTDALAAALVKDGVNLQTLILTGNNIGASAIFLADAMKRNTTVEKLDLSTCKIEDPGAEALANALYENNVITTLLLHGNFFSAACGPSLLDAMKTNTSVTTLTLTGSLLPRQTQADIAELCDRNQKNKKDANPNKMKEEIRHLMREMEHLPEVIHDLRHTRRLIIRVDKAIHKVENEKMEVQTNSDALTSQLRTQLGEQRKEVQKKEKEKLEKERDLREAQEFNKRNIGEMEANLAKEESLYKQEEEERFVMSMDDIEAAYYTQQIEKERFDQFKSKIDDEIKKLRLRGDRAVAEVAKKGGKTLPGLGPAQPKSKASAGKPKSPAAPAKPKSPAAKSKSPPKKEKAASPAKKDKPAS</sequence>
<dbReference type="Gene3D" id="3.80.10.10">
    <property type="entry name" value="Ribonuclease Inhibitor"/>
    <property type="match status" value="2"/>
</dbReference>
<feature type="compositionally biased region" description="Basic and acidic residues" evidence="1">
    <location>
        <begin position="236"/>
        <end position="254"/>
    </location>
</feature>
<evidence type="ECO:0000256" key="1">
    <source>
        <dbReference type="SAM" id="MobiDB-lite"/>
    </source>
</evidence>
<dbReference type="OrthoDB" id="201274at2759"/>
<dbReference type="AlphaFoldDB" id="A0A5J4UHP5"/>
<dbReference type="InterPro" id="IPR032675">
    <property type="entry name" value="LRR_dom_sf"/>
</dbReference>
<feature type="compositionally biased region" description="Basic and acidic residues" evidence="1">
    <location>
        <begin position="379"/>
        <end position="395"/>
    </location>
</feature>